<dbReference type="GO" id="GO:0004674">
    <property type="term" value="F:protein serine/threonine kinase activity"/>
    <property type="evidence" value="ECO:0007669"/>
    <property type="project" value="UniProtKB-KW"/>
</dbReference>
<protein>
    <submittedName>
        <fullName evidence="2">Serine/threonine protein kinase</fullName>
    </submittedName>
</protein>
<dbReference type="InterPro" id="IPR008271">
    <property type="entry name" value="Ser/Thr_kinase_AS"/>
</dbReference>
<evidence type="ECO:0000313" key="3">
    <source>
        <dbReference type="Proteomes" id="UP000326354"/>
    </source>
</evidence>
<dbReference type="PANTHER" id="PTHR24348:SF68">
    <property type="entry name" value="SERINE_THREONINE-PROTEIN KINASE ATG1C"/>
    <property type="match status" value="1"/>
</dbReference>
<dbReference type="RefSeq" id="WP_152021860.1">
    <property type="nucleotide sequence ID" value="NZ_AP019860.1"/>
</dbReference>
<dbReference type="OrthoDB" id="9788659at2"/>
<name>A0A5S9IVW4_UABAM</name>
<dbReference type="AlphaFoldDB" id="A0A5S9IVW4"/>
<dbReference type="InterPro" id="IPR000719">
    <property type="entry name" value="Prot_kinase_dom"/>
</dbReference>
<keyword evidence="3" id="KW-1185">Reference proteome</keyword>
<sequence>MLSENEQQHIELPPGYEFVKQIGQGGQAIVWMVRNNNLPKNKKYQALKLLDSRSHKASIRFTKEMDILSRLKHKNIVRVLVVNPKNHYFIMDYYPNSLDRYMNKVNYSLYTAVEILQQVTEGVAFAHKHNIIHRDLKPSNILLSKKLTPKVADFGVVKILEDNPEPFTATEDLIGSAPYMSPEQWEQETIDERTDIWALGIMLYQMITRQLPFPNASGYRLAKATIMEPITIPEEKKLNRLEKMLIPIYQKAVMKKPQDRYQKAEDMAHEIRKALQKYSASKLDESQGGCVFIADTSTKYLKHYQNMFARMNLEIVLVKGCRDLVDKLKNNARPNFLLLDSKIPKNSVMKMISIFRKKSLIIPIIVSRKVHVGNKTRLSLSDCLTYNKVQELYRTKSD</sequence>
<evidence type="ECO:0000259" key="1">
    <source>
        <dbReference type="PROSITE" id="PS50011"/>
    </source>
</evidence>
<reference evidence="2 3" key="1">
    <citation type="submission" date="2019-08" db="EMBL/GenBank/DDBJ databases">
        <title>Complete genome sequence of Candidatus Uab amorphum.</title>
        <authorList>
            <person name="Shiratori T."/>
            <person name="Suzuki S."/>
            <person name="Kakizawa Y."/>
            <person name="Ishida K."/>
        </authorList>
    </citation>
    <scope>NUCLEOTIDE SEQUENCE [LARGE SCALE GENOMIC DNA]</scope>
    <source>
        <strain evidence="2 3">SRT547</strain>
    </source>
</reference>
<dbReference type="SMART" id="SM00220">
    <property type="entry name" value="S_TKc"/>
    <property type="match status" value="1"/>
</dbReference>
<evidence type="ECO:0000313" key="2">
    <source>
        <dbReference type="EMBL" id="BBM88241.1"/>
    </source>
</evidence>
<keyword evidence="2" id="KW-0418">Kinase</keyword>
<dbReference type="Proteomes" id="UP000326354">
    <property type="component" value="Chromosome"/>
</dbReference>
<dbReference type="InterPro" id="IPR011006">
    <property type="entry name" value="CheY-like_superfamily"/>
</dbReference>
<dbReference type="InterPro" id="IPR045269">
    <property type="entry name" value="Atg1-like"/>
</dbReference>
<dbReference type="EMBL" id="AP019860">
    <property type="protein sequence ID" value="BBM88241.1"/>
    <property type="molecule type" value="Genomic_DNA"/>
</dbReference>
<dbReference type="GO" id="GO:0005524">
    <property type="term" value="F:ATP binding"/>
    <property type="evidence" value="ECO:0007669"/>
    <property type="project" value="InterPro"/>
</dbReference>
<accession>A0A5S9IVW4</accession>
<dbReference type="SUPFAM" id="SSF52172">
    <property type="entry name" value="CheY-like"/>
    <property type="match status" value="1"/>
</dbReference>
<organism evidence="2 3">
    <name type="scientific">Uabimicrobium amorphum</name>
    <dbReference type="NCBI Taxonomy" id="2596890"/>
    <lineage>
        <taxon>Bacteria</taxon>
        <taxon>Pseudomonadati</taxon>
        <taxon>Planctomycetota</taxon>
        <taxon>Candidatus Uabimicrobiia</taxon>
        <taxon>Candidatus Uabimicrobiales</taxon>
        <taxon>Candidatus Uabimicrobiaceae</taxon>
        <taxon>Candidatus Uabimicrobium</taxon>
    </lineage>
</organism>
<dbReference type="KEGG" id="uam:UABAM_06662"/>
<dbReference type="PROSITE" id="PS50011">
    <property type="entry name" value="PROTEIN_KINASE_DOM"/>
    <property type="match status" value="1"/>
</dbReference>
<dbReference type="PROSITE" id="PS00108">
    <property type="entry name" value="PROTEIN_KINASE_ST"/>
    <property type="match status" value="1"/>
</dbReference>
<dbReference type="Gene3D" id="1.10.510.10">
    <property type="entry name" value="Transferase(Phosphotransferase) domain 1"/>
    <property type="match status" value="1"/>
</dbReference>
<dbReference type="SUPFAM" id="SSF56112">
    <property type="entry name" value="Protein kinase-like (PK-like)"/>
    <property type="match status" value="1"/>
</dbReference>
<keyword evidence="2" id="KW-0723">Serine/threonine-protein kinase</keyword>
<dbReference type="CDD" id="cd14014">
    <property type="entry name" value="STKc_PknB_like"/>
    <property type="match status" value="1"/>
</dbReference>
<dbReference type="InterPro" id="IPR011009">
    <property type="entry name" value="Kinase-like_dom_sf"/>
</dbReference>
<proteinExistence type="predicted"/>
<dbReference type="Pfam" id="PF00069">
    <property type="entry name" value="Pkinase"/>
    <property type="match status" value="1"/>
</dbReference>
<feature type="domain" description="Protein kinase" evidence="1">
    <location>
        <begin position="16"/>
        <end position="272"/>
    </location>
</feature>
<dbReference type="PANTHER" id="PTHR24348">
    <property type="entry name" value="SERINE/THREONINE-PROTEIN KINASE UNC-51-RELATED"/>
    <property type="match status" value="1"/>
</dbReference>
<gene>
    <name evidence="2" type="ORF">UABAM_06662</name>
</gene>
<keyword evidence="2" id="KW-0808">Transferase</keyword>
<dbReference type="GO" id="GO:0005737">
    <property type="term" value="C:cytoplasm"/>
    <property type="evidence" value="ECO:0007669"/>
    <property type="project" value="TreeGrafter"/>
</dbReference>